<sequence length="1057" mass="117153">MGTRLCKIVVFISAIALIPMATISHAEETGQCKNWVASVAAVVGKVDAKRHGQQAWTPVLRNNTYCAGDQIRADKASKATLVFTNETLVTLDEHTAITINQVENDGPSILELVKGIAHFISRVPRSLKVNTPFVNAAIEGTEFVVEVGDNETNVTVFEGTVLTANQQGELRVTNNETSKTLKGEAPQKILMARPRDAVQWAIYFPPVAKGEKHDEQTTKSKAHAAITAIVNNQDNALALAKEAVELAPDAAANHIALSYAWQSKFNLPKAIDSAVTATEKEPDNAIAWARLAEMQLSIGELSRAQDSATKASALDADNARAQTILGYAYLTQIKIANARETFEKAIELDQSDPLPHLGLGLAMIRKNELKQGRREIEIAAALDPNNSIIRSYLGKAYYEEKRGPLDADQFEMAKALDPNDPTPYFYDAIRKQTENDPIGALKDINKSIELNDNRAVYRSSLQLDQDEAARSVSLARIYQDLGFEQTALLEGWKSVISDPANHSAHRFLADSYTALPRHELASASELLQSQLLQPLNTIPIRPQQSYSDLGILSGTGPSDSSFNEYTPLFSREETRVQFDVIGGGNNTFGNDLVVSGMSENTAFSIGQFKYKTDGYRENNDLEHDIFNAFLQYKVSDRSSLQFEYQNRSTDQGDRVQSITGDFGAADRRTIDTDTTRIGYNYKISSNSNFLISISDNNEKDVTHIERNQGIVFPFPNPLIVILDNNSNQSGITSEIQYLHTNTKFKYILGAGNLSRDRDRTVTSQVFTGGAPLGPSSTVSNSDKRQNNNIYSYNNLTILPNLTIILGASYDDFNSQILKERDLFSPKLGVIVNISNDTTLRLAAFKSLTRATLNTKTIEPSQVAGFNQFFNDFDGVVSTRYGIALDSKSSNNVAYGIELTGRELTYAPNSVDIEQYELLHRVYLNSIISKNITVSASYIFDRYESKTVLPSMPDMVRTQSLPISVKLTNSNGIHTGIIATGVDQETRLSSTDYREQFISTDVWVGYRFPNRRGEINLLLKNITNSQFNFQDRNFQTSDPAQPQFVPDRTLYLNLNLTL</sequence>
<dbReference type="InterPro" id="IPR036942">
    <property type="entry name" value="Beta-barrel_TonB_sf"/>
</dbReference>
<dbReference type="PANTHER" id="PTHR38731">
    <property type="entry name" value="LIPL45-RELATED LIPOPROTEIN-RELATED"/>
    <property type="match status" value="1"/>
</dbReference>
<evidence type="ECO:0000256" key="2">
    <source>
        <dbReference type="ARBA" id="ARBA00023136"/>
    </source>
</evidence>
<keyword evidence="2" id="KW-0472">Membrane</keyword>
<dbReference type="Pfam" id="PF04773">
    <property type="entry name" value="FecR"/>
    <property type="match status" value="1"/>
</dbReference>
<dbReference type="SMART" id="SM00028">
    <property type="entry name" value="TPR"/>
    <property type="match status" value="4"/>
</dbReference>
<dbReference type="InterPro" id="IPR011990">
    <property type="entry name" value="TPR-like_helical_dom_sf"/>
</dbReference>
<keyword evidence="3" id="KW-0998">Cell outer membrane</keyword>
<accession>A0A3B0ZTK3</accession>
<name>A0A3B0ZTK3_9ZZZZ</name>
<dbReference type="EMBL" id="UOFR01000011">
    <property type="protein sequence ID" value="VAW91403.1"/>
    <property type="molecule type" value="Genomic_DNA"/>
</dbReference>
<evidence type="ECO:0000313" key="5">
    <source>
        <dbReference type="EMBL" id="VAW91403.1"/>
    </source>
</evidence>
<organism evidence="5">
    <name type="scientific">hydrothermal vent metagenome</name>
    <dbReference type="NCBI Taxonomy" id="652676"/>
    <lineage>
        <taxon>unclassified sequences</taxon>
        <taxon>metagenomes</taxon>
        <taxon>ecological metagenomes</taxon>
    </lineage>
</organism>
<dbReference type="GO" id="GO:0009279">
    <property type="term" value="C:cell outer membrane"/>
    <property type="evidence" value="ECO:0007669"/>
    <property type="project" value="UniProtKB-SubCell"/>
</dbReference>
<dbReference type="InterPro" id="IPR019734">
    <property type="entry name" value="TPR_rpt"/>
</dbReference>
<feature type="domain" description="FecR protein" evidence="4">
    <location>
        <begin position="69"/>
        <end position="161"/>
    </location>
</feature>
<evidence type="ECO:0000256" key="1">
    <source>
        <dbReference type="ARBA" id="ARBA00004442"/>
    </source>
</evidence>
<evidence type="ECO:0000256" key="3">
    <source>
        <dbReference type="ARBA" id="ARBA00023237"/>
    </source>
</evidence>
<dbReference type="Gene3D" id="2.60.120.1440">
    <property type="match status" value="1"/>
</dbReference>
<dbReference type="Pfam" id="PF13432">
    <property type="entry name" value="TPR_16"/>
    <property type="match status" value="2"/>
</dbReference>
<dbReference type="SUPFAM" id="SSF81901">
    <property type="entry name" value="HCP-like"/>
    <property type="match status" value="1"/>
</dbReference>
<proteinExistence type="predicted"/>
<dbReference type="PANTHER" id="PTHR38731:SF3">
    <property type="entry name" value="BLL6125 PROTEIN"/>
    <property type="match status" value="1"/>
</dbReference>
<dbReference type="AlphaFoldDB" id="A0A3B0ZTK3"/>
<dbReference type="PROSITE" id="PS50005">
    <property type="entry name" value="TPR"/>
    <property type="match status" value="1"/>
</dbReference>
<dbReference type="InterPro" id="IPR006860">
    <property type="entry name" value="FecR"/>
</dbReference>
<dbReference type="SUPFAM" id="SSF56935">
    <property type="entry name" value="Porins"/>
    <property type="match status" value="1"/>
</dbReference>
<gene>
    <name evidence="5" type="ORF">MNBD_GAMMA21-891</name>
</gene>
<evidence type="ECO:0000259" key="4">
    <source>
        <dbReference type="Pfam" id="PF04773"/>
    </source>
</evidence>
<dbReference type="Gene3D" id="2.40.170.20">
    <property type="entry name" value="TonB-dependent receptor, beta-barrel domain"/>
    <property type="match status" value="1"/>
</dbReference>
<protein>
    <recommendedName>
        <fullName evidence="4">FecR protein domain-containing protein</fullName>
    </recommendedName>
</protein>
<dbReference type="Gene3D" id="1.25.40.10">
    <property type="entry name" value="Tetratricopeptide repeat domain"/>
    <property type="match status" value="1"/>
</dbReference>
<reference evidence="5" key="1">
    <citation type="submission" date="2018-06" db="EMBL/GenBank/DDBJ databases">
        <authorList>
            <person name="Zhirakovskaya E."/>
        </authorList>
    </citation>
    <scope>NUCLEOTIDE SEQUENCE</scope>
</reference>
<comment type="subcellular location">
    <subcellularLocation>
        <location evidence="1">Cell outer membrane</location>
    </subcellularLocation>
</comment>